<feature type="region of interest" description="Disordered" evidence="1">
    <location>
        <begin position="177"/>
        <end position="251"/>
    </location>
</feature>
<sequence>MPKNDAYREYLKQEFGQLVDSLELQERQKYYLKSRWLDQVLWMETRADRARNFYYRLRLTTIVGGVIIPALVSLNFTGTENQQVKQAIAISTFALSQVVAVSAAVEQFFNYGERWRHYRRSVETLKTQGWQFFELGGIYEPFANHEQAFNEFAGNVESIIQRDVEVYSTQVVQVKKESSSKSEHQANSDNGLVSPHVVHPSPATVEPLLVTKPTPSVQSDVEPFPVTEPTSIAESAPMVEPVPTSNPDSRL</sequence>
<proteinExistence type="predicted"/>
<dbReference type="NCBIfam" id="NF033634">
    <property type="entry name" value="SLATT_1"/>
    <property type="match status" value="1"/>
</dbReference>
<accession>A0A832M3U6</accession>
<evidence type="ECO:0000256" key="1">
    <source>
        <dbReference type="SAM" id="MobiDB-lite"/>
    </source>
</evidence>
<evidence type="ECO:0000313" key="3">
    <source>
        <dbReference type="EMBL" id="HGW95255.1"/>
    </source>
</evidence>
<feature type="compositionally biased region" description="Basic and acidic residues" evidence="1">
    <location>
        <begin position="177"/>
        <end position="186"/>
    </location>
</feature>
<feature type="transmembrane region" description="Helical" evidence="2">
    <location>
        <begin position="53"/>
        <end position="76"/>
    </location>
</feature>
<evidence type="ECO:0000256" key="2">
    <source>
        <dbReference type="SAM" id="Phobius"/>
    </source>
</evidence>
<organism evidence="3">
    <name type="scientific">Oscillatoriales cyanobacterium SpSt-402</name>
    <dbReference type="NCBI Taxonomy" id="2282168"/>
    <lineage>
        <taxon>Bacteria</taxon>
        <taxon>Bacillati</taxon>
        <taxon>Cyanobacteriota</taxon>
        <taxon>Cyanophyceae</taxon>
        <taxon>Oscillatoriophycideae</taxon>
        <taxon>Oscillatoriales</taxon>
    </lineage>
</organism>
<keyword evidence="2" id="KW-0472">Membrane</keyword>
<reference evidence="3" key="1">
    <citation type="journal article" date="2020" name="mSystems">
        <title>Genome- and Community-Level Interaction Insights into Carbon Utilization and Element Cycling Functions of Hydrothermarchaeota in Hydrothermal Sediment.</title>
        <authorList>
            <person name="Zhou Z."/>
            <person name="Liu Y."/>
            <person name="Xu W."/>
            <person name="Pan J."/>
            <person name="Luo Z.H."/>
            <person name="Li M."/>
        </authorList>
    </citation>
    <scope>NUCLEOTIDE SEQUENCE [LARGE SCALE GENOMIC DNA]</scope>
    <source>
        <strain evidence="3">SpSt-402</strain>
    </source>
</reference>
<feature type="transmembrane region" description="Helical" evidence="2">
    <location>
        <begin position="88"/>
        <end position="109"/>
    </location>
</feature>
<gene>
    <name evidence="3" type="ORF">ENR47_13415</name>
</gene>
<keyword evidence="2" id="KW-1133">Transmembrane helix</keyword>
<keyword evidence="2" id="KW-0812">Transmembrane</keyword>
<protein>
    <submittedName>
        <fullName evidence="3">DUF4231 domain-containing protein</fullName>
    </submittedName>
</protein>
<dbReference type="EMBL" id="DSRD01000833">
    <property type="protein sequence ID" value="HGW95255.1"/>
    <property type="molecule type" value="Genomic_DNA"/>
</dbReference>
<dbReference type="Pfam" id="PF14015">
    <property type="entry name" value="DUF4231"/>
    <property type="match status" value="1"/>
</dbReference>
<dbReference type="InterPro" id="IPR025325">
    <property type="entry name" value="DUF4231"/>
</dbReference>
<comment type="caution">
    <text evidence="3">The sequence shown here is derived from an EMBL/GenBank/DDBJ whole genome shotgun (WGS) entry which is preliminary data.</text>
</comment>
<dbReference type="AlphaFoldDB" id="A0A832M3U6"/>
<name>A0A832M3U6_9CYAN</name>